<name>A0A101UXZ3_9ACTN</name>
<feature type="transmembrane region" description="Helical" evidence="2">
    <location>
        <begin position="140"/>
        <end position="159"/>
    </location>
</feature>
<feature type="transmembrane region" description="Helical" evidence="2">
    <location>
        <begin position="385"/>
        <end position="406"/>
    </location>
</feature>
<dbReference type="AlphaFoldDB" id="A0A101UXZ3"/>
<comment type="caution">
    <text evidence="3">The sequence shown here is derived from an EMBL/GenBank/DDBJ whole genome shotgun (WGS) entry which is preliminary data.</text>
</comment>
<keyword evidence="2" id="KW-0472">Membrane</keyword>
<feature type="transmembrane region" description="Helical" evidence="2">
    <location>
        <begin position="223"/>
        <end position="242"/>
    </location>
</feature>
<dbReference type="EMBL" id="LMXB01000057">
    <property type="protein sequence ID" value="KUO18888.1"/>
    <property type="molecule type" value="Genomic_DNA"/>
</dbReference>
<reference evidence="3 4" key="1">
    <citation type="submission" date="2015-10" db="EMBL/GenBank/DDBJ databases">
        <title>Draft genome sequence of Streptomyces sp. RV15, isolated from a marine sponge.</title>
        <authorList>
            <person name="Ruckert C."/>
            <person name="Abdelmohsen U.R."/>
            <person name="Winkler A."/>
            <person name="Hentschel U."/>
            <person name="Kalinowski J."/>
            <person name="Kampfer P."/>
            <person name="Glaeser S."/>
        </authorList>
    </citation>
    <scope>NUCLEOTIDE SEQUENCE [LARGE SCALE GENOMIC DNA]</scope>
    <source>
        <strain evidence="3 4">RV15</strain>
    </source>
</reference>
<sequence length="458" mass="50499">MFLDRPSIVPGQRYSDVLRERVADCDVLLVVVHRGWVDARDDETGVRRLEVAGDWVRREIDQALHSGKTVVQVLLDDAEPPRPAQLPERIRELAIRNAQALRQEAYGSDLAELIAVLETDVSRTWEPVPPPPAPYRPGRWLGVVTAVLSCAGLVTVPALPQDDGWARADGLPLTLYAALFSCLLLCAPLIAVAVGRHLLRRPVDAWERDLHAVKHRTYVRQTWPMAAGLVLIAVFGALSMWGDEGTQASLILLLVLGLAVARSGALHIRLERRDADLWTRWPQGLPDPVTRPVLRRAVARLELRLAGFRPPLSREQREKAKWELAGLREALGRLSGEARRSRVTWLRQDHPWMFGGCVLWLSLTAATALEAGIAFGAAGRGTPRVYAALVVVALIGTALALATMELGHRHQRRMRTDLVTEAGARVADLAERVTALSAPARTKLSSPAPRPEEYAEPD</sequence>
<evidence type="ECO:0000313" key="4">
    <source>
        <dbReference type="Proteomes" id="UP000053260"/>
    </source>
</evidence>
<keyword evidence="4" id="KW-1185">Reference proteome</keyword>
<evidence type="ECO:0000256" key="2">
    <source>
        <dbReference type="SAM" id="Phobius"/>
    </source>
</evidence>
<evidence type="ECO:0000313" key="3">
    <source>
        <dbReference type="EMBL" id="KUO18888.1"/>
    </source>
</evidence>
<proteinExistence type="predicted"/>
<evidence type="ECO:0008006" key="5">
    <source>
        <dbReference type="Google" id="ProtNLM"/>
    </source>
</evidence>
<dbReference type="STRING" id="909626.AQJ91_22020"/>
<accession>A0A101UXZ3</accession>
<dbReference type="InterPro" id="IPR035897">
    <property type="entry name" value="Toll_tir_struct_dom_sf"/>
</dbReference>
<protein>
    <recommendedName>
        <fullName evidence="5">TIR domain-containing protein</fullName>
    </recommendedName>
</protein>
<gene>
    <name evidence="3" type="ORF">AQJ91_22020</name>
</gene>
<organism evidence="3 4">
    <name type="scientific">Streptomyces dysideae</name>
    <dbReference type="NCBI Taxonomy" id="909626"/>
    <lineage>
        <taxon>Bacteria</taxon>
        <taxon>Bacillati</taxon>
        <taxon>Actinomycetota</taxon>
        <taxon>Actinomycetes</taxon>
        <taxon>Kitasatosporales</taxon>
        <taxon>Streptomycetaceae</taxon>
        <taxon>Streptomyces</taxon>
    </lineage>
</organism>
<evidence type="ECO:0000256" key="1">
    <source>
        <dbReference type="SAM" id="MobiDB-lite"/>
    </source>
</evidence>
<feature type="transmembrane region" description="Helical" evidence="2">
    <location>
        <begin position="248"/>
        <end position="270"/>
    </location>
</feature>
<dbReference type="Gene3D" id="3.40.50.10140">
    <property type="entry name" value="Toll/interleukin-1 receptor homology (TIR) domain"/>
    <property type="match status" value="1"/>
</dbReference>
<dbReference type="RefSeq" id="WP_067024444.1">
    <property type="nucleotide sequence ID" value="NZ_KQ949088.1"/>
</dbReference>
<keyword evidence="2" id="KW-1133">Transmembrane helix</keyword>
<keyword evidence="2" id="KW-0812">Transmembrane</keyword>
<feature type="transmembrane region" description="Helical" evidence="2">
    <location>
        <begin position="171"/>
        <end position="194"/>
    </location>
</feature>
<feature type="transmembrane region" description="Helical" evidence="2">
    <location>
        <begin position="352"/>
        <end position="379"/>
    </location>
</feature>
<dbReference type="Proteomes" id="UP000053260">
    <property type="component" value="Unassembled WGS sequence"/>
</dbReference>
<feature type="region of interest" description="Disordered" evidence="1">
    <location>
        <begin position="438"/>
        <end position="458"/>
    </location>
</feature>